<proteinExistence type="predicted"/>
<comment type="caution">
    <text evidence="1">The sequence shown here is derived from an EMBL/GenBank/DDBJ whole genome shotgun (WGS) entry which is preliminary data.</text>
</comment>
<gene>
    <name evidence="1" type="ORF">LG52_1515</name>
</gene>
<organism evidence="1 2">
    <name type="scientific">Geobacillus kaustophilus</name>
    <dbReference type="NCBI Taxonomy" id="1462"/>
    <lineage>
        <taxon>Bacteria</taxon>
        <taxon>Bacillati</taxon>
        <taxon>Bacillota</taxon>
        <taxon>Bacilli</taxon>
        <taxon>Bacillales</taxon>
        <taxon>Anoxybacillaceae</taxon>
        <taxon>Geobacillus</taxon>
        <taxon>Geobacillus thermoleovorans group</taxon>
    </lineage>
</organism>
<dbReference type="Proteomes" id="UP000032522">
    <property type="component" value="Unassembled WGS sequence"/>
</dbReference>
<protein>
    <submittedName>
        <fullName evidence="1">IstB-like ATP binding family protein</fullName>
    </submittedName>
</protein>
<name>A0A0D8BY92_GEOKU</name>
<dbReference type="EMBL" id="JYBP01000003">
    <property type="protein sequence ID" value="KJE28332.1"/>
    <property type="molecule type" value="Genomic_DNA"/>
</dbReference>
<evidence type="ECO:0000313" key="2">
    <source>
        <dbReference type="Proteomes" id="UP000032522"/>
    </source>
</evidence>
<evidence type="ECO:0000313" key="1">
    <source>
        <dbReference type="EMBL" id="KJE28332.1"/>
    </source>
</evidence>
<accession>A0A0D8BY92</accession>
<dbReference type="PATRIC" id="fig|1462.6.peg.1719"/>
<sequence length="55" mass="6261">MFVKPTVLIMDEMGCLKLDPNSAHYLFQVVCLLQNKNAEICREFGLGQLDMEWGA</sequence>
<reference evidence="1 2" key="1">
    <citation type="submission" date="2015-01" db="EMBL/GenBank/DDBJ databases">
        <authorList>
            <person name="Filippidou S."/>
            <person name="Jeanneret N."/>
            <person name="Russel-Delif L."/>
            <person name="Junier T."/>
            <person name="Wunderlin T."/>
            <person name="Molina V."/>
            <person name="Johnson S.L."/>
            <person name="Davenport K.W."/>
            <person name="Chain P.S."/>
            <person name="Dorador C."/>
            <person name="Junier P."/>
        </authorList>
    </citation>
    <scope>NUCLEOTIDE SEQUENCE [LARGE SCALE GENOMIC DNA]</scope>
    <source>
        <strain evidence="1 2">Et7/4</strain>
    </source>
</reference>
<dbReference type="AlphaFoldDB" id="A0A0D8BY92"/>
<dbReference type="GO" id="GO:0005524">
    <property type="term" value="F:ATP binding"/>
    <property type="evidence" value="ECO:0007669"/>
    <property type="project" value="InterPro"/>
</dbReference>